<name>A0A2C6L4T3_9APIC</name>
<dbReference type="GeneID" id="94427042"/>
<feature type="compositionally biased region" description="Gly residues" evidence="1">
    <location>
        <begin position="493"/>
        <end position="511"/>
    </location>
</feature>
<feature type="region of interest" description="Disordered" evidence="1">
    <location>
        <begin position="429"/>
        <end position="542"/>
    </location>
</feature>
<feature type="region of interest" description="Disordered" evidence="1">
    <location>
        <begin position="1"/>
        <end position="97"/>
    </location>
</feature>
<organism evidence="2 3">
    <name type="scientific">Cystoisospora suis</name>
    <dbReference type="NCBI Taxonomy" id="483139"/>
    <lineage>
        <taxon>Eukaryota</taxon>
        <taxon>Sar</taxon>
        <taxon>Alveolata</taxon>
        <taxon>Apicomplexa</taxon>
        <taxon>Conoidasida</taxon>
        <taxon>Coccidia</taxon>
        <taxon>Eucoccidiorida</taxon>
        <taxon>Eimeriorina</taxon>
        <taxon>Sarcocystidae</taxon>
        <taxon>Cystoisospora</taxon>
    </lineage>
</organism>
<feature type="compositionally biased region" description="Polar residues" evidence="1">
    <location>
        <begin position="144"/>
        <end position="161"/>
    </location>
</feature>
<keyword evidence="3" id="KW-1185">Reference proteome</keyword>
<dbReference type="InterPro" id="IPR012479">
    <property type="entry name" value="SAP30BP"/>
</dbReference>
<reference evidence="2 3" key="1">
    <citation type="journal article" date="2017" name="Int. J. Parasitol.">
        <title>The genome of the protozoan parasite Cystoisospora suis and a reverse vaccinology approach to identify vaccine candidates.</title>
        <authorList>
            <person name="Palmieri N."/>
            <person name="Shrestha A."/>
            <person name="Ruttkowski B."/>
            <person name="Beck T."/>
            <person name="Vogl C."/>
            <person name="Tomley F."/>
            <person name="Blake D.P."/>
            <person name="Joachim A."/>
        </authorList>
    </citation>
    <scope>NUCLEOTIDE SEQUENCE [LARGE SCALE GENOMIC DNA]</scope>
    <source>
        <strain evidence="2 3">Wien I</strain>
    </source>
</reference>
<feature type="compositionally biased region" description="Gly residues" evidence="1">
    <location>
        <begin position="450"/>
        <end position="463"/>
    </location>
</feature>
<feature type="compositionally biased region" description="Polar residues" evidence="1">
    <location>
        <begin position="44"/>
        <end position="54"/>
    </location>
</feature>
<feature type="compositionally biased region" description="Low complexity" evidence="1">
    <location>
        <begin position="19"/>
        <end position="29"/>
    </location>
</feature>
<sequence length="542" mass="56711">MSLVDYGFYSDEEEEETGGEQQKGTDGETAGFEQQERKDGHAGTGTTFFSTNGPSPRALSSDASPEGGPNILRETKVDPDGRKRTFPGTLSNADGSKRLAVGGGRVVVDSGTALDRHDGERGDIPVDPGVSSCTGGEDTEKMNGSRQALRQRTTKSSSSNGGPTGGHVTLMPAVPPGDMPKELLRTVERLQQLKRRGITVNGNIAASLDFKNPYLLEKIMKVFNIDPYCSNYPPSVFDPSTVTPFESVNGVPFSVYLVRRLESRRQQPRRTETAGLREVDRKTPPFLGVPLSALPPGTAMGMFSHLSSTDPRQGGAELSVKRSRFDRIASPSRADHSIPQPSSSTMAQLAAALHNVTSTKGGMVASLVQHHLQQRLLSAQTGGGFSRCQAGFLDTSSTLGTVGSAGVTAAAVGLSRSSHTTAQQAQQVMAKLSHRQLSSPTGTSSSRFRGGAGGGAAGDGGGSSSNAGSRGSIGKKEEDHQQRPMGSGVLFDQGGGSVLAEGGPGCTGGVTGTKPSTKTLSTRWGDPLDVDRGRASGVQRRK</sequence>
<dbReference type="GO" id="GO:0006355">
    <property type="term" value="P:regulation of DNA-templated transcription"/>
    <property type="evidence" value="ECO:0007669"/>
    <property type="project" value="InterPro"/>
</dbReference>
<dbReference type="EMBL" id="MIGC01001641">
    <property type="protein sequence ID" value="PHJ22516.1"/>
    <property type="molecule type" value="Genomic_DNA"/>
</dbReference>
<feature type="region of interest" description="Disordered" evidence="1">
    <location>
        <begin position="110"/>
        <end position="176"/>
    </location>
</feature>
<dbReference type="GO" id="GO:0005634">
    <property type="term" value="C:nucleus"/>
    <property type="evidence" value="ECO:0007669"/>
    <property type="project" value="TreeGrafter"/>
</dbReference>
<dbReference type="Pfam" id="PF07818">
    <property type="entry name" value="HCNGP"/>
    <property type="match status" value="1"/>
</dbReference>
<dbReference type="OrthoDB" id="331457at2759"/>
<gene>
    <name evidence="2" type="ORF">CSUI_003635</name>
</gene>
<dbReference type="AlphaFoldDB" id="A0A2C6L4T3"/>
<feature type="compositionally biased region" description="Basic and acidic residues" evidence="1">
    <location>
        <begin position="73"/>
        <end position="83"/>
    </location>
</feature>
<protein>
    <submittedName>
        <fullName evidence="2">Hcngp family protein</fullName>
    </submittedName>
</protein>
<evidence type="ECO:0000313" key="2">
    <source>
        <dbReference type="EMBL" id="PHJ22516.1"/>
    </source>
</evidence>
<dbReference type="PANTHER" id="PTHR13464">
    <property type="entry name" value="TRANSCRIPTIONAL REGULATOR PROTEIN HCNGP"/>
    <property type="match status" value="1"/>
</dbReference>
<comment type="caution">
    <text evidence="2">The sequence shown here is derived from an EMBL/GenBank/DDBJ whole genome shotgun (WGS) entry which is preliminary data.</text>
</comment>
<feature type="compositionally biased region" description="Low complexity" evidence="1">
    <location>
        <begin position="438"/>
        <end position="449"/>
    </location>
</feature>
<dbReference type="PANTHER" id="PTHR13464:SF0">
    <property type="entry name" value="SAP30-BINDING PROTEIN"/>
    <property type="match status" value="1"/>
</dbReference>
<proteinExistence type="predicted"/>
<evidence type="ECO:0000256" key="1">
    <source>
        <dbReference type="SAM" id="MobiDB-lite"/>
    </source>
</evidence>
<accession>A0A2C6L4T3</accession>
<dbReference type="RefSeq" id="XP_067924193.1">
    <property type="nucleotide sequence ID" value="XM_068063831.1"/>
</dbReference>
<dbReference type="VEuPathDB" id="ToxoDB:CSUI_003635"/>
<feature type="compositionally biased region" description="Basic and acidic residues" evidence="1">
    <location>
        <begin position="114"/>
        <end position="124"/>
    </location>
</feature>
<evidence type="ECO:0000313" key="3">
    <source>
        <dbReference type="Proteomes" id="UP000221165"/>
    </source>
</evidence>
<dbReference type="Proteomes" id="UP000221165">
    <property type="component" value="Unassembled WGS sequence"/>
</dbReference>